<dbReference type="SMART" id="SM01110">
    <property type="entry name" value="Cutinase"/>
    <property type="match status" value="1"/>
</dbReference>
<gene>
    <name evidence="5" type="ORF">K489DRAFT_325194</name>
</gene>
<dbReference type="GeneID" id="54359612"/>
<dbReference type="OrthoDB" id="2586582at2759"/>
<feature type="signal peptide" evidence="3">
    <location>
        <begin position="1"/>
        <end position="18"/>
    </location>
</feature>
<dbReference type="GO" id="GO:0052689">
    <property type="term" value="F:carboxylic ester hydrolase activity"/>
    <property type="evidence" value="ECO:0007669"/>
    <property type="project" value="UniProtKB-ARBA"/>
</dbReference>
<protein>
    <submittedName>
        <fullName evidence="5">Carbohydrate esterase family 5 protein</fullName>
    </submittedName>
</protein>
<dbReference type="PANTHER" id="PTHR33630:SF9">
    <property type="entry name" value="CUTINASE 4"/>
    <property type="match status" value="1"/>
</dbReference>
<evidence type="ECO:0000313" key="4">
    <source>
        <dbReference type="Proteomes" id="UP000504637"/>
    </source>
</evidence>
<sequence>MVSASTLLTIALSALATAAPLLPRVNCVSGLYIIVARGSNEAAGEGKPGQVATLIKQRVPNSVSVAVNYPATLSSYPDSVTAGIQDTISKIQDYVNTCGSGSRIALLGYSQGGNVMTDVLAGGVDKPAPLSDKYRQNIRGVAVFGDPSFTVGQSFDRGTATKSGVFSRNPNGSSLALLNTYAGVVRSYCDQHDTFCATGDSLNVHYAEVPNHAQEAADFIVGLNQ</sequence>
<accession>A0A6J3LVM1</accession>
<keyword evidence="2" id="KW-1015">Disulfide bond</keyword>
<dbReference type="AlphaFoldDB" id="A0A6J3LVM1"/>
<keyword evidence="3" id="KW-0732">Signal</keyword>
<dbReference type="InterPro" id="IPR029058">
    <property type="entry name" value="AB_hydrolase_fold"/>
</dbReference>
<dbReference type="RefSeq" id="XP_033456842.1">
    <property type="nucleotide sequence ID" value="XM_033601812.1"/>
</dbReference>
<evidence type="ECO:0000313" key="5">
    <source>
        <dbReference type="RefSeq" id="XP_033456842.1"/>
    </source>
</evidence>
<evidence type="ECO:0000256" key="2">
    <source>
        <dbReference type="ARBA" id="ARBA00023157"/>
    </source>
</evidence>
<dbReference type="PANTHER" id="PTHR33630">
    <property type="entry name" value="CUTINASE RV1984C-RELATED-RELATED"/>
    <property type="match status" value="1"/>
</dbReference>
<dbReference type="Proteomes" id="UP000504637">
    <property type="component" value="Unplaced"/>
</dbReference>
<dbReference type="SUPFAM" id="SSF53474">
    <property type="entry name" value="alpha/beta-Hydrolases"/>
    <property type="match status" value="1"/>
</dbReference>
<proteinExistence type="predicted"/>
<organism evidence="5">
    <name type="scientific">Dissoconium aciculare CBS 342.82</name>
    <dbReference type="NCBI Taxonomy" id="1314786"/>
    <lineage>
        <taxon>Eukaryota</taxon>
        <taxon>Fungi</taxon>
        <taxon>Dikarya</taxon>
        <taxon>Ascomycota</taxon>
        <taxon>Pezizomycotina</taxon>
        <taxon>Dothideomycetes</taxon>
        <taxon>Dothideomycetidae</taxon>
        <taxon>Mycosphaerellales</taxon>
        <taxon>Dissoconiaceae</taxon>
        <taxon>Dissoconium</taxon>
    </lineage>
</organism>
<evidence type="ECO:0000256" key="3">
    <source>
        <dbReference type="SAM" id="SignalP"/>
    </source>
</evidence>
<evidence type="ECO:0000256" key="1">
    <source>
        <dbReference type="ARBA" id="ARBA00022801"/>
    </source>
</evidence>
<dbReference type="InterPro" id="IPR000675">
    <property type="entry name" value="Cutinase/axe"/>
</dbReference>
<feature type="chain" id="PRO_5026951703" evidence="3">
    <location>
        <begin position="19"/>
        <end position="225"/>
    </location>
</feature>
<keyword evidence="1" id="KW-0378">Hydrolase</keyword>
<dbReference type="Gene3D" id="3.40.50.1820">
    <property type="entry name" value="alpha/beta hydrolase"/>
    <property type="match status" value="1"/>
</dbReference>
<dbReference type="Pfam" id="PF01083">
    <property type="entry name" value="Cutinase"/>
    <property type="match status" value="1"/>
</dbReference>
<reference evidence="5" key="1">
    <citation type="submission" date="2020-01" db="EMBL/GenBank/DDBJ databases">
        <authorList>
            <consortium name="DOE Joint Genome Institute"/>
            <person name="Haridas S."/>
            <person name="Albert R."/>
            <person name="Binder M."/>
            <person name="Bloem J."/>
            <person name="Labutti K."/>
            <person name="Salamov A."/>
            <person name="Andreopoulos B."/>
            <person name="Baker S.E."/>
            <person name="Barry K."/>
            <person name="Bills G."/>
            <person name="Bluhm B.H."/>
            <person name="Cannon C."/>
            <person name="Castanera R."/>
            <person name="Culley D.E."/>
            <person name="Daum C."/>
            <person name="Ezra D."/>
            <person name="Gonzalez J.B."/>
            <person name="Henrissat B."/>
            <person name="Kuo A."/>
            <person name="Liang C."/>
            <person name="Lipzen A."/>
            <person name="Lutzoni F."/>
            <person name="Magnuson J."/>
            <person name="Mondo S."/>
            <person name="Nolan M."/>
            <person name="Ohm R."/>
            <person name="Pangilinan J."/>
            <person name="Park H.-J."/>
            <person name="Ramirez L."/>
            <person name="Alfaro M."/>
            <person name="Sun H."/>
            <person name="Tritt A."/>
            <person name="Yoshinaga Y."/>
            <person name="Zwiers L.-H."/>
            <person name="Turgeon B.G."/>
            <person name="Goodwin S.B."/>
            <person name="Spatafora J.W."/>
            <person name="Crous P.W."/>
            <person name="Grigoriev I.V."/>
        </authorList>
    </citation>
    <scope>NUCLEOTIDE SEQUENCE</scope>
    <source>
        <strain evidence="5">CBS 342.82</strain>
    </source>
</reference>
<reference evidence="5" key="3">
    <citation type="submission" date="2025-08" db="UniProtKB">
        <authorList>
            <consortium name="RefSeq"/>
        </authorList>
    </citation>
    <scope>IDENTIFICATION</scope>
    <source>
        <strain evidence="5">CBS 342.82</strain>
    </source>
</reference>
<name>A0A6J3LVM1_9PEZI</name>
<reference evidence="5" key="2">
    <citation type="submission" date="2020-04" db="EMBL/GenBank/DDBJ databases">
        <authorList>
            <consortium name="NCBI Genome Project"/>
        </authorList>
    </citation>
    <scope>NUCLEOTIDE SEQUENCE</scope>
    <source>
        <strain evidence="5">CBS 342.82</strain>
    </source>
</reference>
<keyword evidence="4" id="KW-1185">Reference proteome</keyword>